<sequence length="771" mass="86284">MFGSQLVRLPALLPKICSLANAYFALMVAPDLGLCQSLSLIFRSEPSRILFPKSLLPQAPTPHPERGAEFHGNFHCSAASARPVPPFTSDNIILVLYSRRLHLSFKNEPNSYDSHSSQTLDSSMAASPFSRRQWASQSLRITAKELSLVSSRGKATAIAERFSKYQKAAEEASGDKKKSNTENVPPAFKRGNLSALKKRWEQLPSEEADPQPPSGRGISSEIRSRVTSPSSAKPELSPLATSDQNLEILAKSPIAVTGVSKFSFPVDSEEGKKMERKFWREEDGSGENKEKIEKSSVPLNNLKMMFEKGELNQAKAHREPRTDVNQKVSETISVEDLEIRGLHESGFAGVGLPESTSLKDRMAKYQAAVSRQDSISTSQLNDNGPADPDINNCKGDQKENMPPSPLDEPQTKFQLPAREICVSCQKTVYPLEKLVANQQVFHNTCFRCSHCNSKLSLSNYASLHGSVYCKPHYNQLFKAKGNYDEGFGHKQHKELWMSKAEGEDVQPIPVEKQQSPLVEDSPIAKVNILAASIETKASTGNPEKTADKPVETKRLKIAWPPPAESDRTVGGSEVGPVRQFKAKWPPEEEVHTPVENSERSELRRLQRSSSLKERSRPFTVAKASKTNKEEEPFKTEQEILNAKIPVPRLEKSPKAIEPVTLEEQSKPKKTDAEEVIQQHRKINGEQMSESEEEEQPHLKQDDEDKVTSPIPSENEEILKWKTSKIADLEEQIPNRKSQDVGFWDGEDAEDLSVEDQIKKNRCYEEEEEEED</sequence>
<dbReference type="PANTHER" id="PTHR24206">
    <property type="entry name" value="OS06G0237300 PROTEIN"/>
    <property type="match status" value="1"/>
</dbReference>
<dbReference type="FunFam" id="2.10.110.10:FF:000002">
    <property type="entry name" value="LIM domain and actin-binding 1"/>
    <property type="match status" value="1"/>
</dbReference>
<keyword evidence="1 4" id="KW-0479">Metal-binding</keyword>
<feature type="region of interest" description="Disordered" evidence="5">
    <location>
        <begin position="537"/>
        <end position="771"/>
    </location>
</feature>
<feature type="compositionally biased region" description="Polar residues" evidence="5">
    <location>
        <begin position="370"/>
        <end position="382"/>
    </location>
</feature>
<dbReference type="SMART" id="SM00132">
    <property type="entry name" value="LIM"/>
    <property type="match status" value="1"/>
</dbReference>
<dbReference type="InterPro" id="IPR028740">
    <property type="entry name" value="EPLIN_Lim_dom"/>
</dbReference>
<keyword evidence="2 4" id="KW-0862">Zinc</keyword>
<feature type="non-terminal residue" evidence="7">
    <location>
        <position position="1"/>
    </location>
</feature>
<dbReference type="SUPFAM" id="SSF57716">
    <property type="entry name" value="Glucocorticoid receptor-like (DNA-binding domain)"/>
    <property type="match status" value="2"/>
</dbReference>
<gene>
    <name evidence="7" type="primary">Lima1_0</name>
    <name evidence="7" type="ORF">GTO96_0014300</name>
</gene>
<dbReference type="EMBL" id="JAATIS010000485">
    <property type="protein sequence ID" value="KAG2468603.1"/>
    <property type="molecule type" value="Genomic_DNA"/>
</dbReference>
<accession>A0A8X7XH02</accession>
<evidence type="ECO:0000256" key="4">
    <source>
        <dbReference type="PROSITE-ProRule" id="PRU00125"/>
    </source>
</evidence>
<feature type="compositionally biased region" description="Basic and acidic residues" evidence="5">
    <location>
        <begin position="170"/>
        <end position="180"/>
    </location>
</feature>
<feature type="region of interest" description="Disordered" evidence="5">
    <location>
        <begin position="170"/>
        <end position="239"/>
    </location>
</feature>
<comment type="caution">
    <text evidence="7">The sequence shown here is derived from an EMBL/GenBank/DDBJ whole genome shotgun (WGS) entry which is preliminary data.</text>
</comment>
<organism evidence="7 8">
    <name type="scientific">Polypterus senegalus</name>
    <name type="common">Senegal bichir</name>
    <dbReference type="NCBI Taxonomy" id="55291"/>
    <lineage>
        <taxon>Eukaryota</taxon>
        <taxon>Metazoa</taxon>
        <taxon>Chordata</taxon>
        <taxon>Craniata</taxon>
        <taxon>Vertebrata</taxon>
        <taxon>Euteleostomi</taxon>
        <taxon>Actinopterygii</taxon>
        <taxon>Polypteriformes</taxon>
        <taxon>Polypteridae</taxon>
        <taxon>Polypterus</taxon>
    </lineage>
</organism>
<feature type="compositionally biased region" description="Basic and acidic residues" evidence="5">
    <location>
        <begin position="663"/>
        <end position="672"/>
    </location>
</feature>
<evidence type="ECO:0000256" key="2">
    <source>
        <dbReference type="ARBA" id="ARBA00022833"/>
    </source>
</evidence>
<feature type="compositionally biased region" description="Acidic residues" evidence="5">
    <location>
        <begin position="744"/>
        <end position="753"/>
    </location>
</feature>
<dbReference type="AlphaFoldDB" id="A0A8X7XH02"/>
<evidence type="ECO:0000256" key="3">
    <source>
        <dbReference type="ARBA" id="ARBA00023038"/>
    </source>
</evidence>
<feature type="compositionally biased region" description="Basic and acidic residues" evidence="5">
    <location>
        <begin position="716"/>
        <end position="738"/>
    </location>
</feature>
<feature type="region of interest" description="Disordered" evidence="5">
    <location>
        <begin position="370"/>
        <end position="410"/>
    </location>
</feature>
<feature type="non-terminal residue" evidence="7">
    <location>
        <position position="771"/>
    </location>
</feature>
<proteinExistence type="predicted"/>
<evidence type="ECO:0000313" key="8">
    <source>
        <dbReference type="Proteomes" id="UP000886611"/>
    </source>
</evidence>
<feature type="compositionally biased region" description="Basic and acidic residues" evidence="5">
    <location>
        <begin position="626"/>
        <end position="637"/>
    </location>
</feature>
<feature type="compositionally biased region" description="Basic and acidic residues" evidence="5">
    <location>
        <begin position="584"/>
        <end position="616"/>
    </location>
</feature>
<dbReference type="CDD" id="cd09485">
    <property type="entry name" value="LIM_Eplin_alpha_beta"/>
    <property type="match status" value="1"/>
</dbReference>
<dbReference type="Pfam" id="PF00412">
    <property type="entry name" value="LIM"/>
    <property type="match status" value="1"/>
</dbReference>
<dbReference type="PROSITE" id="PS50023">
    <property type="entry name" value="LIM_DOMAIN_2"/>
    <property type="match status" value="1"/>
</dbReference>
<reference evidence="7 8" key="1">
    <citation type="journal article" date="2021" name="Cell">
        <title>Tracing the genetic footprints of vertebrate landing in non-teleost ray-finned fishes.</title>
        <authorList>
            <person name="Bi X."/>
            <person name="Wang K."/>
            <person name="Yang L."/>
            <person name="Pan H."/>
            <person name="Jiang H."/>
            <person name="Wei Q."/>
            <person name="Fang M."/>
            <person name="Yu H."/>
            <person name="Zhu C."/>
            <person name="Cai Y."/>
            <person name="He Y."/>
            <person name="Gan X."/>
            <person name="Zeng H."/>
            <person name="Yu D."/>
            <person name="Zhu Y."/>
            <person name="Jiang H."/>
            <person name="Qiu Q."/>
            <person name="Yang H."/>
            <person name="Zhang Y.E."/>
            <person name="Wang W."/>
            <person name="Zhu M."/>
            <person name="He S."/>
            <person name="Zhang G."/>
        </authorList>
    </citation>
    <scope>NUCLEOTIDE SEQUENCE [LARGE SCALE GENOMIC DNA]</scope>
    <source>
        <strain evidence="7">Bchr_013</strain>
    </source>
</reference>
<name>A0A8X7XH02_POLSE</name>
<dbReference type="GO" id="GO:0046872">
    <property type="term" value="F:metal ion binding"/>
    <property type="evidence" value="ECO:0007669"/>
    <property type="project" value="UniProtKB-KW"/>
</dbReference>
<feature type="compositionally biased region" description="Basic and acidic residues" evidence="5">
    <location>
        <begin position="544"/>
        <end position="554"/>
    </location>
</feature>
<dbReference type="InterPro" id="IPR001781">
    <property type="entry name" value="Znf_LIM"/>
</dbReference>
<evidence type="ECO:0000256" key="1">
    <source>
        <dbReference type="ARBA" id="ARBA00022723"/>
    </source>
</evidence>
<dbReference type="PROSITE" id="PS00478">
    <property type="entry name" value="LIM_DOMAIN_1"/>
    <property type="match status" value="1"/>
</dbReference>
<evidence type="ECO:0000313" key="7">
    <source>
        <dbReference type="EMBL" id="KAG2468603.1"/>
    </source>
</evidence>
<keyword evidence="3 4" id="KW-0440">LIM domain</keyword>
<keyword evidence="8" id="KW-1185">Reference proteome</keyword>
<evidence type="ECO:0000256" key="5">
    <source>
        <dbReference type="SAM" id="MobiDB-lite"/>
    </source>
</evidence>
<dbReference type="Gene3D" id="2.10.110.10">
    <property type="entry name" value="Cysteine Rich Protein"/>
    <property type="match status" value="1"/>
</dbReference>
<feature type="domain" description="LIM zinc-binding" evidence="6">
    <location>
        <begin position="419"/>
        <end position="479"/>
    </location>
</feature>
<dbReference type="Proteomes" id="UP000886611">
    <property type="component" value="Unassembled WGS sequence"/>
</dbReference>
<evidence type="ECO:0000259" key="6">
    <source>
        <dbReference type="PROSITE" id="PS50023"/>
    </source>
</evidence>
<protein>
    <submittedName>
        <fullName evidence="7">LIMA1 protein</fullName>
    </submittedName>
</protein>
<feature type="compositionally biased region" description="Basic and acidic residues" evidence="5">
    <location>
        <begin position="695"/>
        <end position="706"/>
    </location>
</feature>